<sequence>MEEKDQIIKGLEAEDRPTSASSNGVSPIRTYKADIAGYVKNKNVSLIDVAAEETKAKRFEAEKTKAGWLKLGVFGAVALVILAAGIIGYYFYNEQFGKKIGNQSQIGGIVRSSIIAADETRDIIVYTGDLSLVKLQKNFLDNLEDSIGEVDVGLTKLVVIKESGEAKQYIKTNEFFSLIGAKTSQIITDYLDGQFEFFILSTFDGEWPILLFKTDAYDYAYSGALKWEKSMSQDLVKIFEDAGMGRGIFKDHVIQNRDTRVLYNEGEEIALIYSFINRKYLVITNGEAPMLEMFKRFASPRYFNE</sequence>
<evidence type="ECO:0000313" key="3">
    <source>
        <dbReference type="EMBL" id="PJE73426.1"/>
    </source>
</evidence>
<protein>
    <submittedName>
        <fullName evidence="3">Uncharacterized protein</fullName>
    </submittedName>
</protein>
<evidence type="ECO:0000256" key="1">
    <source>
        <dbReference type="SAM" id="MobiDB-lite"/>
    </source>
</evidence>
<dbReference type="EMBL" id="PFER01000039">
    <property type="protein sequence ID" value="PJE73426.1"/>
    <property type="molecule type" value="Genomic_DNA"/>
</dbReference>
<feature type="transmembrane region" description="Helical" evidence="2">
    <location>
        <begin position="67"/>
        <end position="92"/>
    </location>
</feature>
<feature type="compositionally biased region" description="Basic and acidic residues" evidence="1">
    <location>
        <begin position="1"/>
        <end position="17"/>
    </location>
</feature>
<evidence type="ECO:0000256" key="2">
    <source>
        <dbReference type="SAM" id="Phobius"/>
    </source>
</evidence>
<keyword evidence="2" id="KW-0812">Transmembrane</keyword>
<keyword evidence="2" id="KW-1133">Transmembrane helix</keyword>
<comment type="caution">
    <text evidence="3">The sequence shown here is derived from an EMBL/GenBank/DDBJ whole genome shotgun (WGS) entry which is preliminary data.</text>
</comment>
<feature type="region of interest" description="Disordered" evidence="1">
    <location>
        <begin position="1"/>
        <end position="25"/>
    </location>
</feature>
<accession>A0A2M8L9X4</accession>
<proteinExistence type="predicted"/>
<dbReference type="AlphaFoldDB" id="A0A2M8L9X4"/>
<keyword evidence="2" id="KW-0472">Membrane</keyword>
<dbReference type="Proteomes" id="UP000230959">
    <property type="component" value="Unassembled WGS sequence"/>
</dbReference>
<gene>
    <name evidence="3" type="ORF">COV02_02645</name>
</gene>
<organism evidence="3 4">
    <name type="scientific">Candidatus Terrybacteria bacterium CG10_big_fil_rev_8_21_14_0_10_41_10</name>
    <dbReference type="NCBI Taxonomy" id="1975026"/>
    <lineage>
        <taxon>Bacteria</taxon>
        <taxon>Candidatus Terryibacteriota</taxon>
    </lineage>
</organism>
<reference evidence="4" key="1">
    <citation type="submission" date="2017-09" db="EMBL/GenBank/DDBJ databases">
        <title>Depth-based differentiation of microbial function through sediment-hosted aquifers and enrichment of novel symbionts in the deep terrestrial subsurface.</title>
        <authorList>
            <person name="Probst A.J."/>
            <person name="Ladd B."/>
            <person name="Jarett J.K."/>
            <person name="Geller-Mcgrath D.E."/>
            <person name="Sieber C.M.K."/>
            <person name="Emerson J.B."/>
            <person name="Anantharaman K."/>
            <person name="Thomas B.C."/>
            <person name="Malmstrom R."/>
            <person name="Stieglmeier M."/>
            <person name="Klingl A."/>
            <person name="Woyke T."/>
            <person name="Ryan C.M."/>
            <person name="Banfield J.F."/>
        </authorList>
    </citation>
    <scope>NUCLEOTIDE SEQUENCE [LARGE SCALE GENOMIC DNA]</scope>
</reference>
<evidence type="ECO:0000313" key="4">
    <source>
        <dbReference type="Proteomes" id="UP000230959"/>
    </source>
</evidence>
<name>A0A2M8L9X4_9BACT</name>